<comment type="caution">
    <text evidence="1">The sequence shown here is derived from an EMBL/GenBank/DDBJ whole genome shotgun (WGS) entry which is preliminary data.</text>
</comment>
<name>A0ABT9TWH3_PAENI</name>
<evidence type="ECO:0008006" key="3">
    <source>
        <dbReference type="Google" id="ProtNLM"/>
    </source>
</evidence>
<dbReference type="RefSeq" id="WP_055973723.1">
    <property type="nucleotide sequence ID" value="NZ_BDDW01000019.1"/>
</dbReference>
<protein>
    <recommendedName>
        <fullName evidence="3">Lipoprotein</fullName>
    </recommendedName>
</protein>
<dbReference type="Proteomes" id="UP001244563">
    <property type="component" value="Unassembled WGS sequence"/>
</dbReference>
<organism evidence="1 2">
    <name type="scientific">Paenarthrobacter nicotinovorans</name>
    <name type="common">Arthrobacter nicotinovorans</name>
    <dbReference type="NCBI Taxonomy" id="29320"/>
    <lineage>
        <taxon>Bacteria</taxon>
        <taxon>Bacillati</taxon>
        <taxon>Actinomycetota</taxon>
        <taxon>Actinomycetes</taxon>
        <taxon>Micrococcales</taxon>
        <taxon>Micrococcaceae</taxon>
        <taxon>Paenarthrobacter</taxon>
    </lineage>
</organism>
<reference evidence="1 2" key="1">
    <citation type="submission" date="2023-07" db="EMBL/GenBank/DDBJ databases">
        <title>Sorghum-associated microbial communities from plants grown in Nebraska, USA.</title>
        <authorList>
            <person name="Schachtman D."/>
        </authorList>
    </citation>
    <scope>NUCLEOTIDE SEQUENCE [LARGE SCALE GENOMIC DNA]</scope>
    <source>
        <strain evidence="1 2">CC523</strain>
    </source>
</reference>
<evidence type="ECO:0000313" key="2">
    <source>
        <dbReference type="Proteomes" id="UP001244563"/>
    </source>
</evidence>
<accession>A0ABT9TWH3</accession>
<proteinExistence type="predicted"/>
<evidence type="ECO:0000313" key="1">
    <source>
        <dbReference type="EMBL" id="MDQ0104727.1"/>
    </source>
</evidence>
<dbReference type="EMBL" id="JAUSSW010000022">
    <property type="protein sequence ID" value="MDQ0104727.1"/>
    <property type="molecule type" value="Genomic_DNA"/>
</dbReference>
<gene>
    <name evidence="1" type="ORF">J2T10_004403</name>
</gene>
<sequence>MGNIGVAFTLAGAVALLTGCVAEPVACPAIGHVAGVSLTVVAEYADQVGSLRLKACQDAACTEKDIMLNPGAVTADESCTPDGVCSATSSPDGTLQGFLELPALSESPLEVTVNGTSKTGAPLPTRTLEFTPKGDYPYGEKCGRVIAAGVWLDAAGLRQR</sequence>
<keyword evidence="2" id="KW-1185">Reference proteome</keyword>